<feature type="transmembrane region" description="Helical" evidence="1">
    <location>
        <begin position="55"/>
        <end position="80"/>
    </location>
</feature>
<organism evidence="2 3">
    <name type="scientific">Tateyamaria armeniaca</name>
    <dbReference type="NCBI Taxonomy" id="2518930"/>
    <lineage>
        <taxon>Bacteria</taxon>
        <taxon>Pseudomonadati</taxon>
        <taxon>Pseudomonadota</taxon>
        <taxon>Alphaproteobacteria</taxon>
        <taxon>Rhodobacterales</taxon>
        <taxon>Roseobacteraceae</taxon>
        <taxon>Tateyamaria</taxon>
    </lineage>
</organism>
<keyword evidence="1" id="KW-0812">Transmembrane</keyword>
<reference evidence="2 3" key="1">
    <citation type="submission" date="2024-08" db="EMBL/GenBank/DDBJ databases">
        <title>Tateyamaria sp. nov., isolated from marine algae.</title>
        <authorList>
            <person name="Choi B.J."/>
            <person name="Kim J.M."/>
            <person name="Lee J.K."/>
            <person name="Choi D.G."/>
            <person name="Bayburt H."/>
            <person name="Baek J.H."/>
            <person name="Han D.M."/>
            <person name="Jeon C.O."/>
        </authorList>
    </citation>
    <scope>NUCLEOTIDE SEQUENCE [LARGE SCALE GENOMIC DNA]</scope>
    <source>
        <strain evidence="2 3">KMU-156</strain>
    </source>
</reference>
<dbReference type="RefSeq" id="WP_407592548.1">
    <property type="nucleotide sequence ID" value="NZ_JBHDIY010000002.1"/>
</dbReference>
<evidence type="ECO:0000313" key="2">
    <source>
        <dbReference type="EMBL" id="MFL4470702.1"/>
    </source>
</evidence>
<protein>
    <submittedName>
        <fullName evidence="2">Uncharacterized protein</fullName>
    </submittedName>
</protein>
<sequence length="85" mass="9342">MPRRLHAQAQHIVDAEGFGGHPKLLRQVDSATLAQAESAVVSWLDTVDRADQRKAFWIGIGATLGFNILVIVAGVVFWMWSTGRV</sequence>
<accession>A0ABW8UUW8</accession>
<keyword evidence="1" id="KW-1133">Transmembrane helix</keyword>
<evidence type="ECO:0000313" key="3">
    <source>
        <dbReference type="Proteomes" id="UP001627408"/>
    </source>
</evidence>
<evidence type="ECO:0000256" key="1">
    <source>
        <dbReference type="SAM" id="Phobius"/>
    </source>
</evidence>
<dbReference type="EMBL" id="JBHDIY010000002">
    <property type="protein sequence ID" value="MFL4470702.1"/>
    <property type="molecule type" value="Genomic_DNA"/>
</dbReference>
<comment type="caution">
    <text evidence="2">The sequence shown here is derived from an EMBL/GenBank/DDBJ whole genome shotgun (WGS) entry which is preliminary data.</text>
</comment>
<gene>
    <name evidence="2" type="ORF">ACERZ8_12710</name>
</gene>
<keyword evidence="3" id="KW-1185">Reference proteome</keyword>
<proteinExistence type="predicted"/>
<dbReference type="Proteomes" id="UP001627408">
    <property type="component" value="Unassembled WGS sequence"/>
</dbReference>
<name>A0ABW8UUW8_9RHOB</name>
<keyword evidence="1" id="KW-0472">Membrane</keyword>